<sequence>MEFVMNWGSLIPSMAVTNALHNANPQPLLCGTATHNYLEQPIAMKDLRMNAFEGVINYGFCSLDGVENSDLDVASCLMMNGPMVSFGFITGNDYKTATTNMRKPIYLDFSKFGHGPDDAEEEPAYWTILEGPHADESVSKEKSQVCNYDGESLCMSPSKPDDQVCWTFAMDCDVSLVDGYSASNVANSKETDETGLEDEEAPGAQNNDIGKIPSSNSLVGSFQPDGLTFKFPPDLQNMVWMETGLSKVEQHKDSDPFLEFMSHYFSMVSKVGGVIGYVAAVADMQEVADAAANLGFIVAVGNIILEVCSTLQDPANSRLGCLVRFWWQIWLIMIA</sequence>
<keyword evidence="3" id="KW-1185">Reference proteome</keyword>
<evidence type="ECO:0000256" key="1">
    <source>
        <dbReference type="SAM" id="MobiDB-lite"/>
    </source>
</evidence>
<organism evidence="2 3">
    <name type="scientific">Trichoderma guizhouense</name>
    <dbReference type="NCBI Taxonomy" id="1491466"/>
    <lineage>
        <taxon>Eukaryota</taxon>
        <taxon>Fungi</taxon>
        <taxon>Dikarya</taxon>
        <taxon>Ascomycota</taxon>
        <taxon>Pezizomycotina</taxon>
        <taxon>Sordariomycetes</taxon>
        <taxon>Hypocreomycetidae</taxon>
        <taxon>Hypocreales</taxon>
        <taxon>Hypocreaceae</taxon>
        <taxon>Trichoderma</taxon>
    </lineage>
</organism>
<comment type="caution">
    <text evidence="2">The sequence shown here is derived from an EMBL/GenBank/DDBJ whole genome shotgun (WGS) entry which is preliminary data.</text>
</comment>
<dbReference type="OrthoDB" id="10353576at2759"/>
<dbReference type="AlphaFoldDB" id="A0A1T3CZV0"/>
<evidence type="ECO:0000313" key="2">
    <source>
        <dbReference type="EMBL" id="OPB46639.1"/>
    </source>
</evidence>
<evidence type="ECO:0000313" key="3">
    <source>
        <dbReference type="Proteomes" id="UP000191004"/>
    </source>
</evidence>
<feature type="region of interest" description="Disordered" evidence="1">
    <location>
        <begin position="186"/>
        <end position="210"/>
    </location>
</feature>
<gene>
    <name evidence="2" type="ORF">A0O28_0067630</name>
</gene>
<protein>
    <submittedName>
        <fullName evidence="2">Uncharacterized protein</fullName>
    </submittedName>
</protein>
<accession>A0A1T3CZV0</accession>
<name>A0A1T3CZV0_9HYPO</name>
<dbReference type="Proteomes" id="UP000191004">
    <property type="component" value="Unassembled WGS sequence"/>
</dbReference>
<dbReference type="EMBL" id="LVVK01000002">
    <property type="protein sequence ID" value="OPB46639.1"/>
    <property type="molecule type" value="Genomic_DNA"/>
</dbReference>
<proteinExistence type="predicted"/>
<reference evidence="2 3" key="1">
    <citation type="submission" date="2016-04" db="EMBL/GenBank/DDBJ databases">
        <title>Multiple horizontal gene transfer events from other fungi enriched the ability of the initially mycotrophic fungus Trichoderma (Ascomycota) to feed on dead plant biomass.</title>
        <authorList>
            <person name="Atanasova L."/>
            <person name="Chenthamara K."/>
            <person name="Zhang J."/>
            <person name="Grujic M."/>
            <person name="Henrissat B."/>
            <person name="Kuo A."/>
            <person name="Aertz A."/>
            <person name="Salamov A."/>
            <person name="Lipzen A."/>
            <person name="Labutti K."/>
            <person name="Barry K."/>
            <person name="Miao Y."/>
            <person name="Rahimi M.J."/>
            <person name="Shen Q."/>
            <person name="Grigoriev I.V."/>
            <person name="Kubicek C.P."/>
            <person name="Druzhinina I.S."/>
        </authorList>
    </citation>
    <scope>NUCLEOTIDE SEQUENCE [LARGE SCALE GENOMIC DNA]</scope>
    <source>
        <strain evidence="2 3">NJAU 4742</strain>
    </source>
</reference>